<accession>A0A5B7EBP8</accession>
<organism evidence="2 3">
    <name type="scientific">Portunus trituberculatus</name>
    <name type="common">Swimming crab</name>
    <name type="synonym">Neptunus trituberculatus</name>
    <dbReference type="NCBI Taxonomy" id="210409"/>
    <lineage>
        <taxon>Eukaryota</taxon>
        <taxon>Metazoa</taxon>
        <taxon>Ecdysozoa</taxon>
        <taxon>Arthropoda</taxon>
        <taxon>Crustacea</taxon>
        <taxon>Multicrustacea</taxon>
        <taxon>Malacostraca</taxon>
        <taxon>Eumalacostraca</taxon>
        <taxon>Eucarida</taxon>
        <taxon>Decapoda</taxon>
        <taxon>Pleocyemata</taxon>
        <taxon>Brachyura</taxon>
        <taxon>Eubrachyura</taxon>
        <taxon>Portunoidea</taxon>
        <taxon>Portunidae</taxon>
        <taxon>Portuninae</taxon>
        <taxon>Portunus</taxon>
    </lineage>
</organism>
<reference evidence="2 3" key="1">
    <citation type="submission" date="2019-05" db="EMBL/GenBank/DDBJ databases">
        <title>Another draft genome of Portunus trituberculatus and its Hox gene families provides insights of decapod evolution.</title>
        <authorList>
            <person name="Jeong J.-H."/>
            <person name="Song I."/>
            <person name="Kim S."/>
            <person name="Choi T."/>
            <person name="Kim D."/>
            <person name="Ryu S."/>
            <person name="Kim W."/>
        </authorList>
    </citation>
    <scope>NUCLEOTIDE SEQUENCE [LARGE SCALE GENOMIC DNA]</scope>
    <source>
        <tissue evidence="2">Muscle</tissue>
    </source>
</reference>
<evidence type="ECO:0000313" key="3">
    <source>
        <dbReference type="Proteomes" id="UP000324222"/>
    </source>
</evidence>
<keyword evidence="3" id="KW-1185">Reference proteome</keyword>
<evidence type="ECO:0000313" key="2">
    <source>
        <dbReference type="EMBL" id="MPC30958.1"/>
    </source>
</evidence>
<protein>
    <submittedName>
        <fullName evidence="2">Uncharacterized protein</fullName>
    </submittedName>
</protein>
<feature type="region of interest" description="Disordered" evidence="1">
    <location>
        <begin position="1"/>
        <end position="59"/>
    </location>
</feature>
<dbReference type="EMBL" id="VSRR010002344">
    <property type="protein sequence ID" value="MPC30958.1"/>
    <property type="molecule type" value="Genomic_DNA"/>
</dbReference>
<dbReference type="Proteomes" id="UP000324222">
    <property type="component" value="Unassembled WGS sequence"/>
</dbReference>
<name>A0A5B7EBP8_PORTR</name>
<gene>
    <name evidence="2" type="ORF">E2C01_024230</name>
</gene>
<dbReference type="AlphaFoldDB" id="A0A5B7EBP8"/>
<comment type="caution">
    <text evidence="2">The sequence shown here is derived from an EMBL/GenBank/DDBJ whole genome shotgun (WGS) entry which is preliminary data.</text>
</comment>
<proteinExistence type="predicted"/>
<sequence>MVRRAPCFDMSRPAPARRLKSSKRVTRPFLSHLSSSPTTGPNIVNSRGGTLHKSTSKQQSYEAARRACLPLYTTSSRARLVLATMYEFQ</sequence>
<feature type="compositionally biased region" description="Polar residues" evidence="1">
    <location>
        <begin position="32"/>
        <end position="59"/>
    </location>
</feature>
<evidence type="ECO:0000256" key="1">
    <source>
        <dbReference type="SAM" id="MobiDB-lite"/>
    </source>
</evidence>
<feature type="compositionally biased region" description="Basic residues" evidence="1">
    <location>
        <begin position="15"/>
        <end position="26"/>
    </location>
</feature>